<organism evidence="9 10">
    <name type="scientific">Arthrobacter jinronghuae</name>
    <dbReference type="NCBI Taxonomy" id="2964609"/>
    <lineage>
        <taxon>Bacteria</taxon>
        <taxon>Bacillati</taxon>
        <taxon>Actinomycetota</taxon>
        <taxon>Actinomycetes</taxon>
        <taxon>Micrococcales</taxon>
        <taxon>Micrococcaceae</taxon>
        <taxon>Arthrobacter</taxon>
    </lineage>
</organism>
<dbReference type="Gene3D" id="3.40.50.1820">
    <property type="entry name" value="alpha/beta hydrolase"/>
    <property type="match status" value="1"/>
</dbReference>
<dbReference type="PANTHER" id="PTHR33938">
    <property type="entry name" value="FERULOYL ESTERASE B-RELATED"/>
    <property type="match status" value="1"/>
</dbReference>
<dbReference type="SUPFAM" id="SSF53474">
    <property type="entry name" value="alpha/beta-Hydrolases"/>
    <property type="match status" value="1"/>
</dbReference>
<keyword evidence="2" id="KW-0719">Serine esterase</keyword>
<gene>
    <name evidence="9" type="ORF">NNX28_06865</name>
</gene>
<feature type="compositionally biased region" description="Polar residues" evidence="8">
    <location>
        <begin position="1"/>
        <end position="13"/>
    </location>
</feature>
<evidence type="ECO:0000313" key="10">
    <source>
        <dbReference type="Proteomes" id="UP001206924"/>
    </source>
</evidence>
<dbReference type="Pfam" id="PF07519">
    <property type="entry name" value="Tannase"/>
    <property type="match status" value="1"/>
</dbReference>
<evidence type="ECO:0000313" key="9">
    <source>
        <dbReference type="EMBL" id="MCQ1949652.1"/>
    </source>
</evidence>
<keyword evidence="7" id="KW-1015">Disulfide bond</keyword>
<evidence type="ECO:0000256" key="5">
    <source>
        <dbReference type="ARBA" id="ARBA00022801"/>
    </source>
</evidence>
<evidence type="ECO:0000256" key="1">
    <source>
        <dbReference type="ARBA" id="ARBA00006249"/>
    </source>
</evidence>
<protein>
    <submittedName>
        <fullName evidence="9">Tannase/feruloyl esterase family alpha/beta hydrolase</fullName>
    </submittedName>
</protein>
<reference evidence="9 10" key="1">
    <citation type="submission" date="2022-07" db="EMBL/GenBank/DDBJ databases">
        <title>Novel species in genus Arthrobacter.</title>
        <authorList>
            <person name="Liu Y."/>
        </authorList>
    </citation>
    <scope>NUCLEOTIDE SEQUENCE [LARGE SCALE GENOMIC DNA]</scope>
    <source>
        <strain evidence="10">zg-Y859</strain>
    </source>
</reference>
<keyword evidence="3" id="KW-0479">Metal-binding</keyword>
<keyword evidence="4" id="KW-0732">Signal</keyword>
<comment type="caution">
    <text evidence="9">The sequence shown here is derived from an EMBL/GenBank/DDBJ whole genome shotgun (WGS) entry which is preliminary data.</text>
</comment>
<accession>A0ABT1NPY4</accession>
<feature type="region of interest" description="Disordered" evidence="8">
    <location>
        <begin position="1"/>
        <end position="24"/>
    </location>
</feature>
<keyword evidence="10" id="KW-1185">Reference proteome</keyword>
<dbReference type="EMBL" id="JANFLP010000007">
    <property type="protein sequence ID" value="MCQ1949652.1"/>
    <property type="molecule type" value="Genomic_DNA"/>
</dbReference>
<dbReference type="PANTHER" id="PTHR33938:SF15">
    <property type="entry name" value="FERULOYL ESTERASE B-RELATED"/>
    <property type="match status" value="1"/>
</dbReference>
<dbReference type="Proteomes" id="UP001206924">
    <property type="component" value="Unassembled WGS sequence"/>
</dbReference>
<proteinExistence type="inferred from homology"/>
<name>A0ABT1NPY4_9MICC</name>
<evidence type="ECO:0000256" key="4">
    <source>
        <dbReference type="ARBA" id="ARBA00022729"/>
    </source>
</evidence>
<dbReference type="RefSeq" id="WP_255865247.1">
    <property type="nucleotide sequence ID" value="NZ_CP104263.1"/>
</dbReference>
<dbReference type="InterPro" id="IPR029058">
    <property type="entry name" value="AB_hydrolase_fold"/>
</dbReference>
<evidence type="ECO:0000256" key="6">
    <source>
        <dbReference type="ARBA" id="ARBA00022837"/>
    </source>
</evidence>
<comment type="similarity">
    <text evidence="1">Belongs to the tannase family.</text>
</comment>
<dbReference type="GO" id="GO:0016787">
    <property type="term" value="F:hydrolase activity"/>
    <property type="evidence" value="ECO:0007669"/>
    <property type="project" value="UniProtKB-KW"/>
</dbReference>
<evidence type="ECO:0000256" key="7">
    <source>
        <dbReference type="ARBA" id="ARBA00023157"/>
    </source>
</evidence>
<keyword evidence="5 9" id="KW-0378">Hydrolase</keyword>
<evidence type="ECO:0000256" key="2">
    <source>
        <dbReference type="ARBA" id="ARBA00022487"/>
    </source>
</evidence>
<sequence>MHRSGSTTHSLFLSPQHPHSERTKRRPGLSAFLCFLAVLAVSLSPVPGAAADHRRPAPPPAVTAEGLRVLPAVAPVMSCGDVTGVDLRRAAGAEVTITSAVVVSENTPNPYCEVRGTIAPANTIVVQLPLEGWTQRYLQTGCGGLCGNASINYGQAAECPVVEDGTVASATTDMGHQGQNDGSWAAGNPQAQIDFAYRGVHVTALTAKALITKFYGRSPAYSYFTGCSDGGREALMEAQRFPDDFDGIAAGAPANNMAVQNTYHHAWNVLANKDADGNDILLAGKLPLIHDAVLTACDTLDGLADGVLDDPRACGFDPASLICAAGQDPAACLSAAEADVVRKLHDGAVDDKGRRLEPEISHEWGSELAWTLFVPVAQGDPVSSEQFALSYLRYLADPNNPRPDFELTDLEFTKEAFWETMQSSSYMSAMDPDLGAFKRSGGKLLLWHGWNDHHISPQSTLAYYDAVRGTMGKHAVNDFARLFMFPGVEHCSGGEGPDSFDVLTPVMAWVESGRAPASIIASKIETADDGAETVSRTRPVYPYPAVARYDGSGSTDDAANFASYTPKREIGPDYKWLGSRLYSSDYQTWCRAEGTELVCGQHRGGRNWLSREAGR</sequence>
<evidence type="ECO:0000256" key="8">
    <source>
        <dbReference type="SAM" id="MobiDB-lite"/>
    </source>
</evidence>
<dbReference type="InterPro" id="IPR011118">
    <property type="entry name" value="Tannase/feruloyl_esterase"/>
</dbReference>
<keyword evidence="6" id="KW-0106">Calcium</keyword>
<evidence type="ECO:0000256" key="3">
    <source>
        <dbReference type="ARBA" id="ARBA00022723"/>
    </source>
</evidence>